<evidence type="ECO:0000313" key="3">
    <source>
        <dbReference type="Proteomes" id="UP000708208"/>
    </source>
</evidence>
<feature type="coiled-coil region" evidence="1">
    <location>
        <begin position="608"/>
        <end position="642"/>
    </location>
</feature>
<dbReference type="AlphaFoldDB" id="A0A8J2LMF3"/>
<organism evidence="2 3">
    <name type="scientific">Allacma fusca</name>
    <dbReference type="NCBI Taxonomy" id="39272"/>
    <lineage>
        <taxon>Eukaryota</taxon>
        <taxon>Metazoa</taxon>
        <taxon>Ecdysozoa</taxon>
        <taxon>Arthropoda</taxon>
        <taxon>Hexapoda</taxon>
        <taxon>Collembola</taxon>
        <taxon>Symphypleona</taxon>
        <taxon>Sminthuridae</taxon>
        <taxon>Allacma</taxon>
    </lineage>
</organism>
<dbReference type="Proteomes" id="UP000708208">
    <property type="component" value="Unassembled WGS sequence"/>
</dbReference>
<reference evidence="2" key="1">
    <citation type="submission" date="2021-06" db="EMBL/GenBank/DDBJ databases">
        <authorList>
            <person name="Hodson N. C."/>
            <person name="Mongue J. A."/>
            <person name="Jaron S. K."/>
        </authorList>
    </citation>
    <scope>NUCLEOTIDE SEQUENCE</scope>
</reference>
<dbReference type="EMBL" id="CAJVCH010570078">
    <property type="protein sequence ID" value="CAG7833996.1"/>
    <property type="molecule type" value="Genomic_DNA"/>
</dbReference>
<gene>
    <name evidence="2" type="ORF">AFUS01_LOCUS43548</name>
</gene>
<proteinExistence type="predicted"/>
<sequence>MCVCCKGHDRIIMIIIYRKGRKVKFSPLESWWPLFLKHCRAQLTFFMGILLQIRTEKDGKNPELFHSCFTFAAGFAIDQPLTMIKLRDPKLQQRAFIECCYRILVVHRILTGVKASTFTTELKDLIFERCFPGLGSKNTSEFFSITKLETSAKGEALPDGPLTDEKFWLYLKVAQLLYPDSLHHQVWLQSQAVERFPQDPPLLHSVPFEEIPVSAAINRSDADSISQQDIDTFLTLSTLVTNEPFSRILPHLSSDLFSTTQLKFWSCAYKLTHGTSSGSEWATTENRLQVQRGLEMIRNLELTLPPSLMSIAAGAYTQAAVLLEETNTAKQFLHLSVPLETLHQIYFTSAEIYSRMFVETILETNSKRRAFARFFDVRNIPVLPNPALALERARFILGWRAMENRDFESALTHFVETSFPESSLFCAEMYKILADEELALNADGGVKYKALLEQAKELLYETLSRKEKRTQEYLLGKSVVEYVRAPLPHPKLENEAELLELIDEVESKLRDMALNVSFGAPGSPLDLNGFASILDEIDNQISEDVPEELPPVRTPVAPPSKGRRSLREQVLISSTPRRLDEDFAMDEEITWQAAVQFGDTLEKILEQNSVILDTISQMEDEIKDLNDRVEMLKKSRKFSRKKNVSFNVVSMSG</sequence>
<keyword evidence="1" id="KW-0175">Coiled coil</keyword>
<evidence type="ECO:0000256" key="1">
    <source>
        <dbReference type="SAM" id="Coils"/>
    </source>
</evidence>
<name>A0A8J2LMF3_9HEXA</name>
<protein>
    <submittedName>
        <fullName evidence="2">Uncharacterized protein</fullName>
    </submittedName>
</protein>
<comment type="caution">
    <text evidence="2">The sequence shown here is derived from an EMBL/GenBank/DDBJ whole genome shotgun (WGS) entry which is preliminary data.</text>
</comment>
<keyword evidence="3" id="KW-1185">Reference proteome</keyword>
<accession>A0A8J2LMF3</accession>
<dbReference type="OrthoDB" id="2357150at2759"/>
<evidence type="ECO:0000313" key="2">
    <source>
        <dbReference type="EMBL" id="CAG7833996.1"/>
    </source>
</evidence>